<comment type="caution">
    <text evidence="1">The sequence shown here is derived from an EMBL/GenBank/DDBJ whole genome shotgun (WGS) entry which is preliminary data.</text>
</comment>
<sequence length="248" mass="28173">MRKISNESSSSVREIKLFLCGEGTTDFGSEGDPDGPLQVVLLRTLQEVAAEELSFPDISVSLHSKYVASRRKKDSSRAIGRGMRFGAFKDQEEPRDMACAFAYEVREGCLGFFHSDVDFTHGADRQGTEKRKLVYDSIKKGIHKAGCWDRCRPVVPMPRTEAWLIYLADPNLTQSRMGQMKGNDKAADKNNPKRLLAQLWPGDKHERIVKTQGNFNYERLKQLEDFRQLDNDIRELLGNLGVSCREQD</sequence>
<organism evidence="1 2">
    <name type="scientific">Candidatus Akkermansia intestinigallinarum</name>
    <dbReference type="NCBI Taxonomy" id="2838431"/>
    <lineage>
        <taxon>Bacteria</taxon>
        <taxon>Pseudomonadati</taxon>
        <taxon>Verrucomicrobiota</taxon>
        <taxon>Verrucomicrobiia</taxon>
        <taxon>Verrucomicrobiales</taxon>
        <taxon>Akkermansiaceae</taxon>
        <taxon>Akkermansia</taxon>
    </lineage>
</organism>
<protein>
    <submittedName>
        <fullName evidence="1">Uncharacterized protein</fullName>
    </submittedName>
</protein>
<dbReference type="EMBL" id="DXFQ01000016">
    <property type="protein sequence ID" value="HIX19211.1"/>
    <property type="molecule type" value="Genomic_DNA"/>
</dbReference>
<proteinExistence type="predicted"/>
<accession>A0A9D1V9V9</accession>
<evidence type="ECO:0000313" key="1">
    <source>
        <dbReference type="EMBL" id="HIX19211.1"/>
    </source>
</evidence>
<dbReference type="Proteomes" id="UP000823964">
    <property type="component" value="Unassembled WGS sequence"/>
</dbReference>
<reference evidence="1" key="1">
    <citation type="journal article" date="2021" name="PeerJ">
        <title>Extensive microbial diversity within the chicken gut microbiome revealed by metagenomics and culture.</title>
        <authorList>
            <person name="Gilroy R."/>
            <person name="Ravi A."/>
            <person name="Getino M."/>
            <person name="Pursley I."/>
            <person name="Horton D.L."/>
            <person name="Alikhan N.F."/>
            <person name="Baker D."/>
            <person name="Gharbi K."/>
            <person name="Hall N."/>
            <person name="Watson M."/>
            <person name="Adriaenssens E.M."/>
            <person name="Foster-Nyarko E."/>
            <person name="Jarju S."/>
            <person name="Secka A."/>
            <person name="Antonio M."/>
            <person name="Oren A."/>
            <person name="Chaudhuri R.R."/>
            <person name="La Ragione R."/>
            <person name="Hildebrand F."/>
            <person name="Pallen M.J."/>
        </authorList>
    </citation>
    <scope>NUCLEOTIDE SEQUENCE</scope>
    <source>
        <strain evidence="1">14975</strain>
    </source>
</reference>
<name>A0A9D1V9V9_9BACT</name>
<dbReference type="AlphaFoldDB" id="A0A9D1V9V9"/>
<reference evidence="1" key="2">
    <citation type="submission" date="2021-04" db="EMBL/GenBank/DDBJ databases">
        <authorList>
            <person name="Gilroy R."/>
        </authorList>
    </citation>
    <scope>NUCLEOTIDE SEQUENCE</scope>
    <source>
        <strain evidence="1">14975</strain>
    </source>
</reference>
<evidence type="ECO:0000313" key="2">
    <source>
        <dbReference type="Proteomes" id="UP000823964"/>
    </source>
</evidence>
<gene>
    <name evidence="1" type="ORF">H9862_01245</name>
</gene>